<accession>A0ABR1SZU0</accession>
<dbReference type="InterPro" id="IPR050309">
    <property type="entry name" value="Type-B_Carboxylest/Lipase"/>
</dbReference>
<feature type="chain" id="PRO_5044999302" description="Carboxylic ester hydrolase" evidence="3">
    <location>
        <begin position="22"/>
        <end position="537"/>
    </location>
</feature>
<keyword evidence="3" id="KW-0732">Signal</keyword>
<comment type="caution">
    <text evidence="5">The sequence shown here is derived from an EMBL/GenBank/DDBJ whole genome shotgun (WGS) entry which is preliminary data.</text>
</comment>
<name>A0ABR1SZU0_9PEZI</name>
<dbReference type="SUPFAM" id="SSF53474">
    <property type="entry name" value="alpha/beta-Hydrolases"/>
    <property type="match status" value="1"/>
</dbReference>
<dbReference type="InterPro" id="IPR019826">
    <property type="entry name" value="Carboxylesterase_B_AS"/>
</dbReference>
<dbReference type="Proteomes" id="UP001444661">
    <property type="component" value="Unassembled WGS sequence"/>
</dbReference>
<comment type="similarity">
    <text evidence="1 3">Belongs to the type-B carboxylesterase/lipase family.</text>
</comment>
<dbReference type="PROSITE" id="PS00122">
    <property type="entry name" value="CARBOXYLESTERASE_B_1"/>
    <property type="match status" value="1"/>
</dbReference>
<reference evidence="5 6" key="1">
    <citation type="submission" date="2023-01" db="EMBL/GenBank/DDBJ databases">
        <title>Analysis of 21 Apiospora genomes using comparative genomics revels a genus with tremendous synthesis potential of carbohydrate active enzymes and secondary metabolites.</title>
        <authorList>
            <person name="Sorensen T."/>
        </authorList>
    </citation>
    <scope>NUCLEOTIDE SEQUENCE [LARGE SCALE GENOMIC DNA]</scope>
    <source>
        <strain evidence="5 6">CBS 33761</strain>
    </source>
</reference>
<sequence>MKTFKSIASFVGLSQIPLIAAETSTPAVTLEGYGSFTGVTVNATYSGHALPAPVDAWLGIDYATQPIGERRFQTVSWPSPFDGVREAAAYGKACIQDASYLDVELQDEACLNFNVYRTQGVPLDQKLPVLVWIHGGAFVTGSWKSFDGAAFAASSKVPITVVNFHYRINSLGFLPSELFETEGLLNLGLQDQAFFLKEFVQKHIASFGGDPDQVTIGGRSAGVVTPWSGSVTARAFPNATYPLYVRQFTEYMSYLGCPTDDREAAMDCLRVADIEKIREISTKLYNDSERNITWPFQPTQGGPMLEKFGSESGYDGTFFHVPVLTSNVNDEGKFYLPGDLETNEEFLEYMHNGSPALNSADLELLAQLYPDPAINPETSPFAHSPNSTQYNRLSAAWSDYGYICPGQETAYRASLAGVPTWKLRFNTNASWPAWQGIPHTSDTKYTWDEPSVQHPDISHVYHGYLASFVTAGDPNTHRHTGSPLWPRYETTGDGLDSAAAMQLVVQPDNGTRAEPDVIRREACLFWRDPERASRLNK</sequence>
<evidence type="ECO:0000256" key="1">
    <source>
        <dbReference type="ARBA" id="ARBA00005964"/>
    </source>
</evidence>
<keyword evidence="2 3" id="KW-0378">Hydrolase</keyword>
<dbReference type="InterPro" id="IPR029058">
    <property type="entry name" value="AB_hydrolase_fold"/>
</dbReference>
<dbReference type="Gene3D" id="3.40.50.1820">
    <property type="entry name" value="alpha/beta hydrolase"/>
    <property type="match status" value="1"/>
</dbReference>
<evidence type="ECO:0000256" key="3">
    <source>
        <dbReference type="RuleBase" id="RU361235"/>
    </source>
</evidence>
<evidence type="ECO:0000259" key="4">
    <source>
        <dbReference type="Pfam" id="PF00135"/>
    </source>
</evidence>
<proteinExistence type="inferred from homology"/>
<gene>
    <name evidence="5" type="ORF">PG993_008263</name>
</gene>
<evidence type="ECO:0000256" key="2">
    <source>
        <dbReference type="ARBA" id="ARBA00022801"/>
    </source>
</evidence>
<organism evidence="5 6">
    <name type="scientific">Apiospora rasikravindrae</name>
    <dbReference type="NCBI Taxonomy" id="990691"/>
    <lineage>
        <taxon>Eukaryota</taxon>
        <taxon>Fungi</taxon>
        <taxon>Dikarya</taxon>
        <taxon>Ascomycota</taxon>
        <taxon>Pezizomycotina</taxon>
        <taxon>Sordariomycetes</taxon>
        <taxon>Xylariomycetidae</taxon>
        <taxon>Amphisphaeriales</taxon>
        <taxon>Apiosporaceae</taxon>
        <taxon>Apiospora</taxon>
    </lineage>
</organism>
<feature type="domain" description="Carboxylesterase type B" evidence="4">
    <location>
        <begin position="26"/>
        <end position="490"/>
    </location>
</feature>
<dbReference type="PANTHER" id="PTHR11559">
    <property type="entry name" value="CARBOXYLESTERASE"/>
    <property type="match status" value="1"/>
</dbReference>
<dbReference type="Pfam" id="PF00135">
    <property type="entry name" value="COesterase"/>
    <property type="match status" value="1"/>
</dbReference>
<dbReference type="EC" id="3.1.1.-" evidence="3"/>
<dbReference type="InterPro" id="IPR002018">
    <property type="entry name" value="CarbesteraseB"/>
</dbReference>
<evidence type="ECO:0000313" key="6">
    <source>
        <dbReference type="Proteomes" id="UP001444661"/>
    </source>
</evidence>
<dbReference type="EMBL" id="JAQQWK010000006">
    <property type="protein sequence ID" value="KAK8039852.1"/>
    <property type="molecule type" value="Genomic_DNA"/>
</dbReference>
<protein>
    <recommendedName>
        <fullName evidence="3">Carboxylic ester hydrolase</fullName>
        <ecNumber evidence="3">3.1.1.-</ecNumber>
    </recommendedName>
</protein>
<feature type="signal peptide" evidence="3">
    <location>
        <begin position="1"/>
        <end position="21"/>
    </location>
</feature>
<evidence type="ECO:0000313" key="5">
    <source>
        <dbReference type="EMBL" id="KAK8039852.1"/>
    </source>
</evidence>
<keyword evidence="6" id="KW-1185">Reference proteome</keyword>